<dbReference type="InterPro" id="IPR035686">
    <property type="entry name" value="CPSase_GATase1"/>
</dbReference>
<keyword evidence="3 10" id="KW-0436">Ligase</keyword>
<dbReference type="InterPro" id="IPR050472">
    <property type="entry name" value="Anth_synth/Amidotransfase"/>
</dbReference>
<dbReference type="UniPathway" id="UPA00068">
    <property type="reaction ID" value="UER00171"/>
</dbReference>
<reference evidence="12" key="1">
    <citation type="journal article" date="2017" name="J. Phycol.">
        <title>Analysis of chloroplast genomes and a supermatrix inform reclassification of the Rhodomelaceae (Rhodophyta).</title>
        <authorList>
            <person name="Diaz-Tapia P."/>
            <person name="Maggs C.A."/>
            <person name="West J.A."/>
            <person name="Verbruggen H."/>
        </authorList>
    </citation>
    <scope>NUCLEOTIDE SEQUENCE</scope>
    <source>
        <strain evidence="12">JH1427</strain>
    </source>
</reference>
<dbReference type="EMBL" id="MF101413">
    <property type="protein sequence ID" value="ARW60318.1"/>
    <property type="molecule type" value="Genomic_DNA"/>
</dbReference>
<dbReference type="PROSITE" id="PS51273">
    <property type="entry name" value="GATASE_TYPE_1"/>
    <property type="match status" value="1"/>
</dbReference>
<feature type="active site" description="Nucleophile" evidence="10">
    <location>
        <position position="281"/>
    </location>
</feature>
<dbReference type="Gene3D" id="3.50.30.20">
    <property type="entry name" value="Carbamoyl-phosphate synthase small subunit, N-terminal domain"/>
    <property type="match status" value="1"/>
</dbReference>
<dbReference type="GO" id="GO:0044205">
    <property type="term" value="P:'de novo' UMP biosynthetic process"/>
    <property type="evidence" value="ECO:0007669"/>
    <property type="project" value="UniProtKB-UniRule"/>
</dbReference>
<comment type="pathway">
    <text evidence="10">Pyrimidine metabolism; UMP biosynthesis via de novo pathway; (S)-dihydroorotate from bicarbonate: step 1/3.</text>
</comment>
<dbReference type="Pfam" id="PF00988">
    <property type="entry name" value="CPSase_sm_chain"/>
    <property type="match status" value="1"/>
</dbReference>
<keyword evidence="10" id="KW-0665">Pyrimidine biosynthesis</keyword>
<evidence type="ECO:0000256" key="9">
    <source>
        <dbReference type="ARBA" id="ARBA00049285"/>
    </source>
</evidence>
<dbReference type="GO" id="GO:0004359">
    <property type="term" value="F:glutaminase activity"/>
    <property type="evidence" value="ECO:0007669"/>
    <property type="project" value="RHEA"/>
</dbReference>
<evidence type="ECO:0000313" key="12">
    <source>
        <dbReference type="EMBL" id="ARW60318.1"/>
    </source>
</evidence>
<evidence type="ECO:0000256" key="10">
    <source>
        <dbReference type="HAMAP-Rule" id="MF_01209"/>
    </source>
</evidence>
<dbReference type="InterPro" id="IPR006274">
    <property type="entry name" value="CarbamoylP_synth_ssu"/>
</dbReference>
<comment type="subunit">
    <text evidence="7">Heterodimer composed of 2 chains; the small (or glutamine) chain promotes the hydrolysis of glutamine to ammonia, which is used by the large (or ammonia) chain to synthesize carbamoyl phosphate.</text>
</comment>
<keyword evidence="5 10" id="KW-0067">ATP-binding</keyword>
<dbReference type="RefSeq" id="YP_009391970.1">
    <property type="nucleotide sequence ID" value="NC_035261.1"/>
</dbReference>
<dbReference type="CDD" id="cd01744">
    <property type="entry name" value="GATase1_CPSase"/>
    <property type="match status" value="1"/>
</dbReference>
<dbReference type="PRINTS" id="PR00099">
    <property type="entry name" value="CPSGATASE"/>
</dbReference>
<dbReference type="GO" id="GO:0006541">
    <property type="term" value="P:glutamine metabolic process"/>
    <property type="evidence" value="ECO:0007669"/>
    <property type="project" value="InterPro"/>
</dbReference>
<keyword evidence="12" id="KW-0150">Chloroplast</keyword>
<dbReference type="Pfam" id="PF00117">
    <property type="entry name" value="GATase"/>
    <property type="match status" value="1"/>
</dbReference>
<dbReference type="GO" id="GO:0009507">
    <property type="term" value="C:chloroplast"/>
    <property type="evidence" value="ECO:0007669"/>
    <property type="project" value="UniProtKB-SubCell"/>
</dbReference>
<comment type="subcellular location">
    <subcellularLocation>
        <location evidence="10">Plastid</location>
        <location evidence="10">Chloroplast</location>
    </subcellularLocation>
</comment>
<comment type="catalytic activity">
    <reaction evidence="9 10">
        <text>L-glutamine + H2O = L-glutamate + NH4(+)</text>
        <dbReference type="Rhea" id="RHEA:15889"/>
        <dbReference type="ChEBI" id="CHEBI:15377"/>
        <dbReference type="ChEBI" id="CHEBI:28938"/>
        <dbReference type="ChEBI" id="CHEBI:29985"/>
        <dbReference type="ChEBI" id="CHEBI:58359"/>
    </reaction>
</comment>
<keyword evidence="6 10" id="KW-0315">Glutamine amidotransferase</keyword>
<evidence type="ECO:0000256" key="8">
    <source>
        <dbReference type="ARBA" id="ARBA00048816"/>
    </source>
</evidence>
<dbReference type="HAMAP" id="MF_01209">
    <property type="entry name" value="CPSase_S_chain"/>
    <property type="match status" value="1"/>
</dbReference>
<proteinExistence type="inferred from homology"/>
<evidence type="ECO:0000256" key="7">
    <source>
        <dbReference type="ARBA" id="ARBA00044031"/>
    </source>
</evidence>
<dbReference type="Gene3D" id="3.40.50.880">
    <property type="match status" value="1"/>
</dbReference>
<dbReference type="SMART" id="SM01097">
    <property type="entry name" value="CPSase_sm_chain"/>
    <property type="match status" value="1"/>
</dbReference>
<dbReference type="GO" id="GO:0005524">
    <property type="term" value="F:ATP binding"/>
    <property type="evidence" value="ECO:0007669"/>
    <property type="project" value="UniProtKB-UniRule"/>
</dbReference>
<comment type="similarity">
    <text evidence="2 10">Belongs to the CarA family.</text>
</comment>
<name>A0A1Z1M2N4_9FLOR</name>
<feature type="domain" description="Carbamoyl-phosphate synthase small subunit N-terminal" evidence="11">
    <location>
        <begin position="6"/>
        <end position="136"/>
    </location>
</feature>
<feature type="binding site" evidence="10">
    <location>
        <position position="252"/>
    </location>
    <ligand>
        <name>L-glutamine</name>
        <dbReference type="ChEBI" id="CHEBI:58359"/>
    </ligand>
</feature>
<evidence type="ECO:0000256" key="4">
    <source>
        <dbReference type="ARBA" id="ARBA00022741"/>
    </source>
</evidence>
<dbReference type="InterPro" id="IPR036480">
    <property type="entry name" value="CarbP_synth_ssu_N_sf"/>
</dbReference>
<dbReference type="AlphaFoldDB" id="A0A1Z1M2N4"/>
<dbReference type="GO" id="GO:0006207">
    <property type="term" value="P:'de novo' pyrimidine nucleobase biosynthetic process"/>
    <property type="evidence" value="ECO:0007669"/>
    <property type="project" value="InterPro"/>
</dbReference>
<gene>
    <name evidence="10 12" type="primary">carA</name>
</gene>
<sequence length="395" mass="44614">MLRNLYPAVLYLQDGTCYRGFSFFKLSLSSGEVVFNTGMTGYQEIMSDPSYAGQIIVFTYPEIGNTGLNQQDNESNFLHVKGLVMKNISSFSSNWRAKVSFKNYLIDKQVPHIFGIDTRSLTKRLRLFGVTSAALFYSSNDNCISKMNLSSIYNINNIDLVRKVTSKAVYNINYDSLSQYFDDTNCGYYKVRSTSANIIRKSYKIIIVDLGLKFNIIRKLLNLGCNICVVPATCSYSSILRHNPDGIILSNGPGNPLLVNYVIDLVKRLVKFSSIPILGICMGHQVLNIAFGMQIFKLKFGHRGLNHPCGCNKYSEITSQNHGFVVNRHAFTNQNLLKIFSVQYLNLNDFTVSTTFHKKLPIFSAQYHPEASPGPHDSDYLFEVFVNLINMITCK</sequence>
<evidence type="ECO:0000256" key="3">
    <source>
        <dbReference type="ARBA" id="ARBA00022598"/>
    </source>
</evidence>
<feature type="active site" evidence="10">
    <location>
        <position position="368"/>
    </location>
</feature>
<comment type="catalytic activity">
    <reaction evidence="8 10">
        <text>hydrogencarbonate + L-glutamine + 2 ATP + H2O = carbamoyl phosphate + L-glutamate + 2 ADP + phosphate + 2 H(+)</text>
        <dbReference type="Rhea" id="RHEA:18633"/>
        <dbReference type="ChEBI" id="CHEBI:15377"/>
        <dbReference type="ChEBI" id="CHEBI:15378"/>
        <dbReference type="ChEBI" id="CHEBI:17544"/>
        <dbReference type="ChEBI" id="CHEBI:29985"/>
        <dbReference type="ChEBI" id="CHEBI:30616"/>
        <dbReference type="ChEBI" id="CHEBI:43474"/>
        <dbReference type="ChEBI" id="CHEBI:58228"/>
        <dbReference type="ChEBI" id="CHEBI:58359"/>
        <dbReference type="ChEBI" id="CHEBI:456216"/>
        <dbReference type="EC" id="6.3.5.5"/>
    </reaction>
</comment>
<keyword evidence="12" id="KW-0934">Plastid</keyword>
<dbReference type="NCBIfam" id="TIGR01368">
    <property type="entry name" value="CPSaseIIsmall"/>
    <property type="match status" value="1"/>
</dbReference>
<dbReference type="InterPro" id="IPR029062">
    <property type="entry name" value="Class_I_gatase-like"/>
</dbReference>
<feature type="binding site" evidence="10">
    <location>
        <position position="324"/>
    </location>
    <ligand>
        <name>L-glutamine</name>
        <dbReference type="ChEBI" id="CHEBI:58359"/>
    </ligand>
</feature>
<evidence type="ECO:0000256" key="1">
    <source>
        <dbReference type="ARBA" id="ARBA00005077"/>
    </source>
</evidence>
<feature type="binding site" evidence="10">
    <location>
        <position position="321"/>
    </location>
    <ligand>
        <name>L-glutamine</name>
        <dbReference type="ChEBI" id="CHEBI:58359"/>
    </ligand>
</feature>
<dbReference type="PANTHER" id="PTHR43418">
    <property type="entry name" value="MULTIFUNCTIONAL TRYPTOPHAN BIOSYNTHESIS PROTEIN-RELATED"/>
    <property type="match status" value="1"/>
</dbReference>
<feature type="binding site" evidence="10">
    <location>
        <position position="50"/>
    </location>
    <ligand>
        <name>L-glutamine</name>
        <dbReference type="ChEBI" id="CHEBI:58359"/>
    </ligand>
</feature>
<comment type="subunit">
    <text evidence="10">Composed of two chains; the small (or glutamine) chain promotes the hydrolysis of glutamine to ammonia, which is used by the large (or ammonia) chain to synthesize carbamoyl phosphate. Tetramer of heterodimers (alpha,beta)4.</text>
</comment>
<feature type="binding site" evidence="10">
    <location>
        <position position="254"/>
    </location>
    <ligand>
        <name>L-glutamine</name>
        <dbReference type="ChEBI" id="CHEBI:58359"/>
    </ligand>
</feature>
<feature type="active site" evidence="10">
    <location>
        <position position="370"/>
    </location>
</feature>
<evidence type="ECO:0000259" key="11">
    <source>
        <dbReference type="SMART" id="SM01097"/>
    </source>
</evidence>
<comment type="pathway">
    <text evidence="1 10">Amino-acid biosynthesis; L-arginine biosynthesis; carbamoyl phosphate from bicarbonate: step 1/1.</text>
</comment>
<dbReference type="EC" id="6.3.5.5" evidence="10"/>
<dbReference type="PRINTS" id="PR00096">
    <property type="entry name" value="GATASE"/>
</dbReference>
<keyword evidence="4 10" id="KW-0547">Nucleotide-binding</keyword>
<evidence type="ECO:0000256" key="5">
    <source>
        <dbReference type="ARBA" id="ARBA00022840"/>
    </source>
</evidence>
<feature type="region of interest" description="CPSase" evidence="10">
    <location>
        <begin position="1"/>
        <end position="203"/>
    </location>
</feature>
<dbReference type="GO" id="GO:0006526">
    <property type="term" value="P:L-arginine biosynthetic process"/>
    <property type="evidence" value="ECO:0007669"/>
    <property type="project" value="UniProtKB-UniRule"/>
</dbReference>
<dbReference type="GeneID" id="33353428"/>
<evidence type="ECO:0000256" key="6">
    <source>
        <dbReference type="ARBA" id="ARBA00022962"/>
    </source>
</evidence>
<organism evidence="12">
    <name type="scientific">Periphykon beckeri</name>
    <dbReference type="NCBI Taxonomy" id="2006982"/>
    <lineage>
        <taxon>Eukaryota</taxon>
        <taxon>Rhodophyta</taxon>
        <taxon>Florideophyceae</taxon>
        <taxon>Rhodymeniophycidae</taxon>
        <taxon>Ceramiales</taxon>
        <taxon>Rhodomelaceae</taxon>
        <taxon>Periphykon</taxon>
    </lineage>
</organism>
<dbReference type="GO" id="GO:0004088">
    <property type="term" value="F:carbamoyl-phosphate synthase (glutamine-hydrolyzing) activity"/>
    <property type="evidence" value="ECO:0007669"/>
    <property type="project" value="UniProtKB-UniRule"/>
</dbReference>
<dbReference type="InterPro" id="IPR002474">
    <property type="entry name" value="CarbamoylP_synth_ssu_N"/>
</dbReference>
<protein>
    <recommendedName>
        <fullName evidence="10">Carbamoyl phosphate synthase small chain</fullName>
        <ecNumber evidence="10">6.3.5.5</ecNumber>
    </recommendedName>
    <alternativeName>
        <fullName evidence="10">Carbamoyl phosphate synthetase glutamine chain</fullName>
    </alternativeName>
</protein>
<evidence type="ECO:0000256" key="2">
    <source>
        <dbReference type="ARBA" id="ARBA00007800"/>
    </source>
</evidence>
<dbReference type="SUPFAM" id="SSF52021">
    <property type="entry name" value="Carbamoyl phosphate synthetase, small subunit N-terminal domain"/>
    <property type="match status" value="1"/>
</dbReference>
<feature type="binding site" evidence="10">
    <location>
        <position position="282"/>
    </location>
    <ligand>
        <name>L-glutamine</name>
        <dbReference type="ChEBI" id="CHEBI:58359"/>
    </ligand>
</feature>
<dbReference type="SUPFAM" id="SSF52317">
    <property type="entry name" value="Class I glutamine amidotransferase-like"/>
    <property type="match status" value="1"/>
</dbReference>
<dbReference type="NCBIfam" id="NF009475">
    <property type="entry name" value="PRK12838.1"/>
    <property type="match status" value="1"/>
</dbReference>
<comment type="function">
    <text evidence="10">Small subunit of the glutamine-dependent carbamoyl phosphate synthetase (CPSase). CPSase catalyzes the formation of carbamoyl phosphate from the ammonia moiety of glutamine, carbonate, and phosphate donated by ATP, constituting the first step of 2 biosynthetic pathways, one leading to arginine and/or urea and the other to pyrimidine nucleotides. The small subunit (glutamine amidotransferase) binds and cleaves glutamine to supply the large subunit with the substrate ammonia.</text>
</comment>
<feature type="binding site" evidence="10">
    <location>
        <position position="285"/>
    </location>
    <ligand>
        <name>L-glutamine</name>
        <dbReference type="ChEBI" id="CHEBI:58359"/>
    </ligand>
</feature>
<dbReference type="UniPathway" id="UPA00070">
    <property type="reaction ID" value="UER00115"/>
</dbReference>
<dbReference type="PANTHER" id="PTHR43418:SF7">
    <property type="entry name" value="CARBAMOYL-PHOSPHATE SYNTHASE SMALL CHAIN"/>
    <property type="match status" value="1"/>
</dbReference>
<keyword evidence="10" id="KW-0055">Arginine biosynthesis</keyword>
<dbReference type="InterPro" id="IPR017926">
    <property type="entry name" value="GATASE"/>
</dbReference>
<accession>A0A1Z1M2N4</accession>
<keyword evidence="10" id="KW-0028">Amino-acid biosynthesis</keyword>
<feature type="binding site" evidence="10">
    <location>
        <position position="323"/>
    </location>
    <ligand>
        <name>L-glutamine</name>
        <dbReference type="ChEBI" id="CHEBI:58359"/>
    </ligand>
</feature>
<geneLocation type="chloroplast" evidence="12"/>